<dbReference type="InterPro" id="IPR016518">
    <property type="entry name" value="Alpha-L-fucosidase"/>
</dbReference>
<dbReference type="PANTHER" id="PTHR31084">
    <property type="entry name" value="ALPHA-L-FUCOSIDASE 2"/>
    <property type="match status" value="1"/>
</dbReference>
<dbReference type="SUPFAM" id="SSF48208">
    <property type="entry name" value="Six-hairpin glycosidases"/>
    <property type="match status" value="1"/>
</dbReference>
<dbReference type="InterPro" id="IPR054363">
    <property type="entry name" value="GH95_cat"/>
</dbReference>
<evidence type="ECO:0000313" key="4">
    <source>
        <dbReference type="EMBL" id="MFD2872624.1"/>
    </source>
</evidence>
<evidence type="ECO:0000313" key="5">
    <source>
        <dbReference type="Proteomes" id="UP001597557"/>
    </source>
</evidence>
<accession>A0ABW5YB62</accession>
<dbReference type="RefSeq" id="WP_377184493.1">
    <property type="nucleotide sequence ID" value="NZ_JBHUPD010000002.1"/>
</dbReference>
<dbReference type="GO" id="GO:0016787">
    <property type="term" value="F:hydrolase activity"/>
    <property type="evidence" value="ECO:0007669"/>
    <property type="project" value="UniProtKB-KW"/>
</dbReference>
<dbReference type="Pfam" id="PF21307">
    <property type="entry name" value="Glyco_hydro_95_C"/>
    <property type="match status" value="1"/>
</dbReference>
<evidence type="ECO:0000259" key="3">
    <source>
        <dbReference type="Pfam" id="PF22124"/>
    </source>
</evidence>
<dbReference type="PANTHER" id="PTHR31084:SF0">
    <property type="entry name" value="ALPHA-L-FUCOSIDASE 2"/>
    <property type="match status" value="1"/>
</dbReference>
<evidence type="ECO:0000259" key="1">
    <source>
        <dbReference type="Pfam" id="PF14498"/>
    </source>
</evidence>
<feature type="domain" description="Alpha fucosidase A-like C-terminal" evidence="2">
    <location>
        <begin position="706"/>
        <end position="776"/>
    </location>
</feature>
<dbReference type="InterPro" id="IPR049053">
    <property type="entry name" value="AFCA-like_C"/>
</dbReference>
<dbReference type="Pfam" id="PF22124">
    <property type="entry name" value="Glyco_hydro_95_cat"/>
    <property type="match status" value="1"/>
</dbReference>
<dbReference type="Pfam" id="PF14498">
    <property type="entry name" value="Glyco_hyd_65N_2"/>
    <property type="match status" value="1"/>
</dbReference>
<dbReference type="EMBL" id="JBHUPD010000002">
    <property type="protein sequence ID" value="MFD2872624.1"/>
    <property type="molecule type" value="Genomic_DNA"/>
</dbReference>
<name>A0ABW5YB62_9SPHI</name>
<feature type="domain" description="Glycosyl hydrolase family 95 catalytic" evidence="3">
    <location>
        <begin position="290"/>
        <end position="704"/>
    </location>
</feature>
<dbReference type="Gene3D" id="1.50.10.10">
    <property type="match status" value="1"/>
</dbReference>
<keyword evidence="4" id="KW-0378">Hydrolase</keyword>
<keyword evidence="5" id="KW-1185">Reference proteome</keyword>
<evidence type="ECO:0000259" key="2">
    <source>
        <dbReference type="Pfam" id="PF21307"/>
    </source>
</evidence>
<dbReference type="InterPro" id="IPR008928">
    <property type="entry name" value="6-hairpin_glycosidase_sf"/>
</dbReference>
<comment type="caution">
    <text evidence="4">The sequence shown here is derived from an EMBL/GenBank/DDBJ whole genome shotgun (WGS) entry which is preliminary data.</text>
</comment>
<dbReference type="PIRSF" id="PIRSF007663">
    <property type="entry name" value="UCP007663"/>
    <property type="match status" value="1"/>
</dbReference>
<dbReference type="InterPro" id="IPR012341">
    <property type="entry name" value="6hp_glycosidase-like_sf"/>
</dbReference>
<dbReference type="Proteomes" id="UP001597557">
    <property type="component" value="Unassembled WGS sequence"/>
</dbReference>
<reference evidence="5" key="1">
    <citation type="journal article" date="2019" name="Int. J. Syst. Evol. Microbiol.">
        <title>The Global Catalogue of Microorganisms (GCM) 10K type strain sequencing project: providing services to taxonomists for standard genome sequencing and annotation.</title>
        <authorList>
            <consortium name="The Broad Institute Genomics Platform"/>
            <consortium name="The Broad Institute Genome Sequencing Center for Infectious Disease"/>
            <person name="Wu L."/>
            <person name="Ma J."/>
        </authorList>
    </citation>
    <scope>NUCLEOTIDE SEQUENCE [LARGE SCALE GENOMIC DNA]</scope>
    <source>
        <strain evidence="5">KCTC 22437</strain>
    </source>
</reference>
<dbReference type="InterPro" id="IPR027414">
    <property type="entry name" value="GH95_N_dom"/>
</dbReference>
<sequence length="779" mass="85991">MTSKKTFVLAALLLMLFDFSYAQKLLQLHYGKPAANWEQTLPLGNGRLGMMPTSGIIDDKITLNDITLWSGSPQDANNYDAYKKLPEIKALLLAGKNVEAQNLIDKDFVCKGPGSGGKQWGCFQILGNLNLKFDYGGADASAYSNYRRRLSLNNAIATATYKVGSTTYTREYFTSFSGDVDVIRLTADQPGKLNLSIGLDRPERFVTSVKNNTLQMEGRLDNGTDGKGMQYIANAKVKLNGGSLSANDDKLVIRNATSVIIYLSATTDFRDVNFKALMAKNLSAAMLKPYEQLKKEHVAKFQKLFNRVQIDLGKAVDDVTTDQRLLSFHNNPDADKLLPVLFYQFGRYLNICSTRVGLLPPNLQGLWADQTHTPWNGDYHLDVNVQMNHFPVEVSNLSELNLPLVELVRGLVKPGERTAKAYYNADGWVAHVITNVWGWTEPGESASWGVTKAGSGWLCSNLWDHYAFTDDKAYLKGIYPILKGSAQFYNSILVKDPKSGYMVTAPSSSPENSFMMPDGSGRHASICIGATIDNQIMRELFANVITASETLGIDADFRAQLKKRLTEIPPAGIISKDGRIQEWLEDYAETEPTHRHVSHLYGVYPASEITADGTPELAEAARKTLNVRGDDGPSWSIAYKQLFWARLHDGNRAFKLFHELMKPVTSTGINYSAGGGIYPNLLSAGPPFQIDGNFGAEAGIAEMLIQSHEGYINLLPAIPDAWKAQGSVKGLKARGNFTVDFAWKDGKIISYQITSPQAKKVKIKVNGKFAIVNSRKSLS</sequence>
<feature type="domain" description="Glycosyl hydrolase family 95 N-terminal" evidence="1">
    <location>
        <begin position="28"/>
        <end position="270"/>
    </location>
</feature>
<gene>
    <name evidence="4" type="ORF">ACFS5N_09105</name>
</gene>
<protein>
    <submittedName>
        <fullName evidence="4">Glycoside hydrolase N-terminal domain-containing protein</fullName>
    </submittedName>
</protein>
<proteinExistence type="predicted"/>
<organism evidence="4 5">
    <name type="scientific">Mucilaginibacter ximonensis</name>
    <dbReference type="NCBI Taxonomy" id="538021"/>
    <lineage>
        <taxon>Bacteria</taxon>
        <taxon>Pseudomonadati</taxon>
        <taxon>Bacteroidota</taxon>
        <taxon>Sphingobacteriia</taxon>
        <taxon>Sphingobacteriales</taxon>
        <taxon>Sphingobacteriaceae</taxon>
        <taxon>Mucilaginibacter</taxon>
    </lineage>
</organism>